<dbReference type="AlphaFoldDB" id="A0A401SZN5"/>
<dbReference type="STRING" id="137246.A0A401SZN5"/>
<dbReference type="InterPro" id="IPR003386">
    <property type="entry name" value="LACT/PDAT_acylTrfase"/>
</dbReference>
<accession>A0A401SZN5</accession>
<dbReference type="FunFam" id="3.40.50.1820:FF:000183">
    <property type="entry name" value="Phosphatidylcholine-sterol acyltransferase"/>
    <property type="match status" value="1"/>
</dbReference>
<evidence type="ECO:0000256" key="2">
    <source>
        <dbReference type="SAM" id="SignalP"/>
    </source>
</evidence>
<dbReference type="Gene3D" id="3.40.50.1820">
    <property type="entry name" value="alpha/beta hydrolase"/>
    <property type="match status" value="1"/>
</dbReference>
<evidence type="ECO:0008006" key="5">
    <source>
        <dbReference type="Google" id="ProtNLM"/>
    </source>
</evidence>
<feature type="signal peptide" evidence="2">
    <location>
        <begin position="1"/>
        <end position="25"/>
    </location>
</feature>
<name>A0A401SZN5_CHIPU</name>
<dbReference type="Pfam" id="PF02450">
    <property type="entry name" value="LCAT"/>
    <property type="match status" value="1"/>
</dbReference>
<organism evidence="3 4">
    <name type="scientific">Chiloscyllium punctatum</name>
    <name type="common">Brownbanded bambooshark</name>
    <name type="synonym">Hemiscyllium punctatum</name>
    <dbReference type="NCBI Taxonomy" id="137246"/>
    <lineage>
        <taxon>Eukaryota</taxon>
        <taxon>Metazoa</taxon>
        <taxon>Chordata</taxon>
        <taxon>Craniata</taxon>
        <taxon>Vertebrata</taxon>
        <taxon>Chondrichthyes</taxon>
        <taxon>Elasmobranchii</taxon>
        <taxon>Galeomorphii</taxon>
        <taxon>Galeoidea</taxon>
        <taxon>Orectolobiformes</taxon>
        <taxon>Hemiscylliidae</taxon>
        <taxon>Chiloscyllium</taxon>
    </lineage>
</organism>
<dbReference type="EMBL" id="BEZZ01000750">
    <property type="protein sequence ID" value="GCC35845.1"/>
    <property type="molecule type" value="Genomic_DNA"/>
</dbReference>
<keyword evidence="4" id="KW-1185">Reference proteome</keyword>
<proteinExistence type="inferred from homology"/>
<dbReference type="GO" id="GO:0008374">
    <property type="term" value="F:O-acyltransferase activity"/>
    <property type="evidence" value="ECO:0007669"/>
    <property type="project" value="InterPro"/>
</dbReference>
<comment type="similarity">
    <text evidence="1">Belongs to the AB hydrolase superfamily. Lipase family.</text>
</comment>
<evidence type="ECO:0000313" key="3">
    <source>
        <dbReference type="EMBL" id="GCC35845.1"/>
    </source>
</evidence>
<feature type="chain" id="PRO_5018964963" description="Phosphatidylcholine-sterol acyltransferase" evidence="2">
    <location>
        <begin position="26"/>
        <end position="431"/>
    </location>
</feature>
<protein>
    <recommendedName>
        <fullName evidence="5">Phosphatidylcholine-sterol acyltransferase</fullName>
    </recommendedName>
</protein>
<comment type="caution">
    <text evidence="3">The sequence shown here is derived from an EMBL/GenBank/DDBJ whole genome shotgun (WGS) entry which is preliminary data.</text>
</comment>
<keyword evidence="2" id="KW-0732">Signal</keyword>
<evidence type="ECO:0000313" key="4">
    <source>
        <dbReference type="Proteomes" id="UP000287033"/>
    </source>
</evidence>
<reference evidence="3 4" key="1">
    <citation type="journal article" date="2018" name="Nat. Ecol. Evol.">
        <title>Shark genomes provide insights into elasmobranch evolution and the origin of vertebrates.</title>
        <authorList>
            <person name="Hara Y"/>
            <person name="Yamaguchi K"/>
            <person name="Onimaru K"/>
            <person name="Kadota M"/>
            <person name="Koyanagi M"/>
            <person name="Keeley SD"/>
            <person name="Tatsumi K"/>
            <person name="Tanaka K"/>
            <person name="Motone F"/>
            <person name="Kageyama Y"/>
            <person name="Nozu R"/>
            <person name="Adachi N"/>
            <person name="Nishimura O"/>
            <person name="Nakagawa R"/>
            <person name="Tanegashima C"/>
            <person name="Kiyatake I"/>
            <person name="Matsumoto R"/>
            <person name="Murakumo K"/>
            <person name="Nishida K"/>
            <person name="Terakita A"/>
            <person name="Kuratani S"/>
            <person name="Sato K"/>
            <person name="Hyodo S Kuraku.S."/>
        </authorList>
    </citation>
    <scope>NUCLEOTIDE SEQUENCE [LARGE SCALE GENOMIC DNA]</scope>
</reference>
<dbReference type="GO" id="GO:0006629">
    <property type="term" value="P:lipid metabolic process"/>
    <property type="evidence" value="ECO:0007669"/>
    <property type="project" value="InterPro"/>
</dbReference>
<dbReference type="OMA" id="VVNWLCY"/>
<dbReference type="PANTHER" id="PTHR11440">
    <property type="entry name" value="LECITHIN-CHOLESTEROL ACYLTRANSFERASE-RELATED"/>
    <property type="match status" value="1"/>
</dbReference>
<dbReference type="Proteomes" id="UP000287033">
    <property type="component" value="Unassembled WGS sequence"/>
</dbReference>
<dbReference type="InterPro" id="IPR029058">
    <property type="entry name" value="AB_hydrolase_fold"/>
</dbReference>
<dbReference type="OrthoDB" id="190846at2759"/>
<sequence length="431" mass="49866">MRDHSQMSFVLSLILVSVSIQLSASDPSKTNWLLNVLLPPIGPEDANFKHSEVPPLVIVPGHVGNRLEAKLDKPAVVHWLCMKKSNYYFTLWLNLNMFLPIGIDCWIDNIRLVYNRTTRRSSNSPGVEIRVPGFGKTYSVEYLDPFKLAGYLHTLVQFLVNTGYVRDDTVRAAPYDWRVAAYEQEEYFDKLKQLIEEMYTAHNKPVYLLGHSMGNLYILYFLKEQSQEWKDKFINGLISLGAPWGGTVKSLAVLASGDNYGLALDLMKIRQQQRTTTTNPWLLPTSQAWPADHVFISTPSYNYTYKDYRKFFTDIGYEDGWFKWQHSKRFLTDLPPPGVELYCMYGTEVLTPMTYVYDENFPSNQPVQIIYGGGDNTVNKRSLSLCEQWKDQQKQKIHVIELRNKHHFDTIYDIDALQMIQDILLGNYSEH</sequence>
<gene>
    <name evidence="3" type="ORF">chiPu_0014333</name>
</gene>
<dbReference type="SUPFAM" id="SSF53474">
    <property type="entry name" value="alpha/beta-Hydrolases"/>
    <property type="match status" value="1"/>
</dbReference>
<evidence type="ECO:0000256" key="1">
    <source>
        <dbReference type="ARBA" id="ARBA00010701"/>
    </source>
</evidence>